<sequence>MFYDLEVKSETVARIKTGSSLKKVANETYIPYRTVHKWLMRSKKGDRLRDKTGKGQKKHSFKRVDRICAIDRENAIPVETVKKSPGIQVCGAMPVSVLSDTHIMPQGFRSTAYSYV</sequence>
<dbReference type="EMBL" id="HG994588">
    <property type="protein sequence ID" value="CAF3036122.1"/>
    <property type="molecule type" value="Genomic_DNA"/>
</dbReference>
<proteinExistence type="predicted"/>
<evidence type="ECO:0000313" key="1">
    <source>
        <dbReference type="EMBL" id="CAF3036122.1"/>
    </source>
</evidence>
<keyword evidence="2" id="KW-1185">Reference proteome</keyword>
<gene>
    <name evidence="1" type="ORF">LSAA_15267</name>
</gene>
<dbReference type="AlphaFoldDB" id="A0A7R8D5J9"/>
<accession>A0A7R8D5J9</accession>
<protein>
    <submittedName>
        <fullName evidence="1">(salmon louse) hypothetical protein</fullName>
    </submittedName>
</protein>
<reference evidence="1" key="1">
    <citation type="submission" date="2021-02" db="EMBL/GenBank/DDBJ databases">
        <authorList>
            <person name="Bekaert M."/>
        </authorList>
    </citation>
    <scope>NUCLEOTIDE SEQUENCE</scope>
    <source>
        <strain evidence="1">IoA-00</strain>
    </source>
</reference>
<evidence type="ECO:0000313" key="2">
    <source>
        <dbReference type="Proteomes" id="UP000675881"/>
    </source>
</evidence>
<name>A0A7R8D5J9_LEPSM</name>
<organism evidence="1 2">
    <name type="scientific">Lepeophtheirus salmonis</name>
    <name type="common">Salmon louse</name>
    <name type="synonym">Caligus salmonis</name>
    <dbReference type="NCBI Taxonomy" id="72036"/>
    <lineage>
        <taxon>Eukaryota</taxon>
        <taxon>Metazoa</taxon>
        <taxon>Ecdysozoa</taxon>
        <taxon>Arthropoda</taxon>
        <taxon>Crustacea</taxon>
        <taxon>Multicrustacea</taxon>
        <taxon>Hexanauplia</taxon>
        <taxon>Copepoda</taxon>
        <taxon>Siphonostomatoida</taxon>
        <taxon>Caligidae</taxon>
        <taxon>Lepeophtheirus</taxon>
    </lineage>
</organism>
<dbReference type="Proteomes" id="UP000675881">
    <property type="component" value="Chromosome 9"/>
</dbReference>